<protein>
    <submittedName>
        <fullName evidence="3">Uncharacterized protein</fullName>
    </submittedName>
</protein>
<dbReference type="Proteomes" id="UP000887581">
    <property type="component" value="Unplaced"/>
</dbReference>
<keyword evidence="1" id="KW-1133">Transmembrane helix</keyword>
<keyword evidence="1" id="KW-0812">Transmembrane</keyword>
<evidence type="ECO:0000313" key="3">
    <source>
        <dbReference type="WBParaSite" id="sdigi.contig210.g6153.t1"/>
    </source>
</evidence>
<feature type="transmembrane region" description="Helical" evidence="1">
    <location>
        <begin position="97"/>
        <end position="119"/>
    </location>
</feature>
<organism evidence="2 3">
    <name type="scientific">Setaria digitata</name>
    <dbReference type="NCBI Taxonomy" id="48799"/>
    <lineage>
        <taxon>Eukaryota</taxon>
        <taxon>Metazoa</taxon>
        <taxon>Ecdysozoa</taxon>
        <taxon>Nematoda</taxon>
        <taxon>Chromadorea</taxon>
        <taxon>Rhabditida</taxon>
        <taxon>Spirurina</taxon>
        <taxon>Spiruromorpha</taxon>
        <taxon>Filarioidea</taxon>
        <taxon>Setariidae</taxon>
        <taxon>Setaria</taxon>
    </lineage>
</organism>
<keyword evidence="1" id="KW-0472">Membrane</keyword>
<keyword evidence="2" id="KW-1185">Reference proteome</keyword>
<accession>A0A915PRV1</accession>
<proteinExistence type="predicted"/>
<dbReference type="AlphaFoldDB" id="A0A915PRV1"/>
<evidence type="ECO:0000256" key="1">
    <source>
        <dbReference type="SAM" id="Phobius"/>
    </source>
</evidence>
<name>A0A915PRV1_9BILA</name>
<dbReference type="WBParaSite" id="sdigi.contig210.g6153.t1">
    <property type="protein sequence ID" value="sdigi.contig210.g6153.t1"/>
    <property type="gene ID" value="sdigi.contig210.g6153"/>
</dbReference>
<sequence>MIPEEGLKAGPCSFGSSTLYENVVDMGSGTEMKKASCSTIIVSQPKTSRISSPSRTLSVATDSVLADIISTKKSIAMRPSSVPPQEIKQTSPTESRCYAALGVAAVVVFGVAFIVWLMYDSLAKFVSSLMN</sequence>
<evidence type="ECO:0000313" key="2">
    <source>
        <dbReference type="Proteomes" id="UP000887581"/>
    </source>
</evidence>
<reference evidence="3" key="1">
    <citation type="submission" date="2022-11" db="UniProtKB">
        <authorList>
            <consortium name="WormBaseParasite"/>
        </authorList>
    </citation>
    <scope>IDENTIFICATION</scope>
</reference>